<reference evidence="7" key="2">
    <citation type="submission" date="2020-09" db="EMBL/GenBank/DDBJ databases">
        <authorList>
            <person name="Sun Q."/>
            <person name="Zhou Y."/>
        </authorList>
    </citation>
    <scope>NUCLEOTIDE SEQUENCE</scope>
    <source>
        <strain evidence="7">CGMCC 1.14988</strain>
    </source>
</reference>
<feature type="transmembrane region" description="Helical" evidence="5">
    <location>
        <begin position="230"/>
        <end position="251"/>
    </location>
</feature>
<dbReference type="GO" id="GO:0016020">
    <property type="term" value="C:membrane"/>
    <property type="evidence" value="ECO:0007669"/>
    <property type="project" value="UniProtKB-SubCell"/>
</dbReference>
<protein>
    <submittedName>
        <fullName evidence="7">Amino acid transporter</fullName>
    </submittedName>
</protein>
<dbReference type="PROSITE" id="PS51202">
    <property type="entry name" value="RCK_C"/>
    <property type="match status" value="1"/>
</dbReference>
<accession>A0A8J3ESR6</accession>
<dbReference type="SUPFAM" id="SSF116726">
    <property type="entry name" value="TrkA C-terminal domain-like"/>
    <property type="match status" value="1"/>
</dbReference>
<comment type="subcellular location">
    <subcellularLocation>
        <location evidence="1">Membrane</location>
        <topology evidence="1">Multi-pass membrane protein</topology>
    </subcellularLocation>
</comment>
<evidence type="ECO:0000313" key="8">
    <source>
        <dbReference type="Proteomes" id="UP000650511"/>
    </source>
</evidence>
<dbReference type="GO" id="GO:0006813">
    <property type="term" value="P:potassium ion transport"/>
    <property type="evidence" value="ECO:0007669"/>
    <property type="project" value="InterPro"/>
</dbReference>
<keyword evidence="3 5" id="KW-1133">Transmembrane helix</keyword>
<comment type="caution">
    <text evidence="7">The sequence shown here is derived from an EMBL/GenBank/DDBJ whole genome shotgun (WGS) entry which is preliminary data.</text>
</comment>
<dbReference type="AlphaFoldDB" id="A0A8J3ESR6"/>
<feature type="transmembrane region" description="Helical" evidence="5">
    <location>
        <begin position="323"/>
        <end position="346"/>
    </location>
</feature>
<feature type="transmembrane region" description="Helical" evidence="5">
    <location>
        <begin position="187"/>
        <end position="209"/>
    </location>
</feature>
<dbReference type="PANTHER" id="PTHR42770">
    <property type="entry name" value="AMINO ACID TRANSPORTER-RELATED"/>
    <property type="match status" value="1"/>
</dbReference>
<evidence type="ECO:0000259" key="6">
    <source>
        <dbReference type="PROSITE" id="PS51202"/>
    </source>
</evidence>
<feature type="transmembrane region" description="Helical" evidence="5">
    <location>
        <begin position="88"/>
        <end position="109"/>
    </location>
</feature>
<evidence type="ECO:0000313" key="7">
    <source>
        <dbReference type="EMBL" id="GGI07994.1"/>
    </source>
</evidence>
<dbReference type="Pfam" id="PF02080">
    <property type="entry name" value="TrkA_C"/>
    <property type="match status" value="1"/>
</dbReference>
<feature type="transmembrane region" description="Helical" evidence="5">
    <location>
        <begin position="48"/>
        <end position="67"/>
    </location>
</feature>
<dbReference type="Gene3D" id="3.30.70.1450">
    <property type="entry name" value="Regulator of K+ conductance, C-terminal domain"/>
    <property type="match status" value="1"/>
</dbReference>
<dbReference type="PANTHER" id="PTHR42770:SF7">
    <property type="entry name" value="MEMBRANE PROTEIN"/>
    <property type="match status" value="1"/>
</dbReference>
<reference evidence="7" key="1">
    <citation type="journal article" date="2014" name="Int. J. Syst. Evol. Microbiol.">
        <title>Complete genome sequence of Corynebacterium casei LMG S-19264T (=DSM 44701T), isolated from a smear-ripened cheese.</title>
        <authorList>
            <consortium name="US DOE Joint Genome Institute (JGI-PGF)"/>
            <person name="Walter F."/>
            <person name="Albersmeier A."/>
            <person name="Kalinowski J."/>
            <person name="Ruckert C."/>
        </authorList>
    </citation>
    <scope>NUCLEOTIDE SEQUENCE</scope>
    <source>
        <strain evidence="7">CGMCC 1.14988</strain>
    </source>
</reference>
<evidence type="ECO:0000256" key="2">
    <source>
        <dbReference type="ARBA" id="ARBA00022692"/>
    </source>
</evidence>
<keyword evidence="4 5" id="KW-0472">Membrane</keyword>
<dbReference type="Proteomes" id="UP000650511">
    <property type="component" value="Unassembled WGS sequence"/>
</dbReference>
<feature type="transmembrane region" description="Helical" evidence="5">
    <location>
        <begin position="271"/>
        <end position="302"/>
    </location>
</feature>
<feature type="transmembrane region" description="Helical" evidence="5">
    <location>
        <begin position="153"/>
        <end position="175"/>
    </location>
</feature>
<name>A0A8J3ESR6_9ACTN</name>
<dbReference type="EMBL" id="BMHA01000010">
    <property type="protein sequence ID" value="GGI07994.1"/>
    <property type="molecule type" value="Genomic_DNA"/>
</dbReference>
<dbReference type="InterPro" id="IPR036721">
    <property type="entry name" value="RCK_C_sf"/>
</dbReference>
<dbReference type="Gene3D" id="3.40.930.10">
    <property type="entry name" value="Mannitol-specific EII, Chain A"/>
    <property type="match status" value="1"/>
</dbReference>
<dbReference type="Gene3D" id="1.20.1740.10">
    <property type="entry name" value="Amino acid/polyamine transporter I"/>
    <property type="match status" value="1"/>
</dbReference>
<organism evidence="7 8">
    <name type="scientific">Egicoccus halophilus</name>
    <dbReference type="NCBI Taxonomy" id="1670830"/>
    <lineage>
        <taxon>Bacteria</taxon>
        <taxon>Bacillati</taxon>
        <taxon>Actinomycetota</taxon>
        <taxon>Nitriliruptoria</taxon>
        <taxon>Egicoccales</taxon>
        <taxon>Egicoccaceae</taxon>
        <taxon>Egicoccus</taxon>
    </lineage>
</organism>
<dbReference type="RefSeq" id="WP_130648963.1">
    <property type="nucleotide sequence ID" value="NZ_BMHA01000010.1"/>
</dbReference>
<evidence type="ECO:0000256" key="5">
    <source>
        <dbReference type="SAM" id="Phobius"/>
    </source>
</evidence>
<keyword evidence="8" id="KW-1185">Reference proteome</keyword>
<gene>
    <name evidence="7" type="primary">cat5</name>
    <name evidence="7" type="ORF">GCM10011354_26860</name>
</gene>
<feature type="transmembrane region" description="Helical" evidence="5">
    <location>
        <begin position="413"/>
        <end position="432"/>
    </location>
</feature>
<evidence type="ECO:0000256" key="3">
    <source>
        <dbReference type="ARBA" id="ARBA00022989"/>
    </source>
</evidence>
<dbReference type="Pfam" id="PF00324">
    <property type="entry name" value="AA_permease"/>
    <property type="match status" value="1"/>
</dbReference>
<keyword evidence="2 5" id="KW-0812">Transmembrane</keyword>
<dbReference type="OrthoDB" id="9762947at2"/>
<dbReference type="InterPro" id="IPR004841">
    <property type="entry name" value="AA-permease/SLC12A_dom"/>
</dbReference>
<evidence type="ECO:0000256" key="1">
    <source>
        <dbReference type="ARBA" id="ARBA00004141"/>
    </source>
</evidence>
<dbReference type="InterPro" id="IPR050367">
    <property type="entry name" value="APC_superfamily"/>
</dbReference>
<dbReference type="GO" id="GO:0008324">
    <property type="term" value="F:monoatomic cation transmembrane transporter activity"/>
    <property type="evidence" value="ECO:0007669"/>
    <property type="project" value="InterPro"/>
</dbReference>
<feature type="domain" description="RCK C-terminal" evidence="6">
    <location>
        <begin position="624"/>
        <end position="708"/>
    </location>
</feature>
<dbReference type="InterPro" id="IPR016152">
    <property type="entry name" value="PTrfase/Anion_transptr"/>
</dbReference>
<dbReference type="InterPro" id="IPR006037">
    <property type="entry name" value="RCK_C"/>
</dbReference>
<feature type="transmembrane region" description="Helical" evidence="5">
    <location>
        <begin position="115"/>
        <end position="141"/>
    </location>
</feature>
<evidence type="ECO:0000256" key="4">
    <source>
        <dbReference type="ARBA" id="ARBA00023136"/>
    </source>
</evidence>
<feature type="transmembrane region" description="Helical" evidence="5">
    <location>
        <begin position="20"/>
        <end position="42"/>
    </location>
</feature>
<proteinExistence type="predicted"/>
<sequence>MPANAEGSDRLEKQLGLLDVYAICTGAMFASGFFLLPGIAAANAGPSVVLAYFVSSLLMVPAMYSIAELSSAMPRAAGTYFFIHRSMGPLAGTVGGLGAWAVLIAKSAFALVGMGAYLTIFIDVPIVPVAVALTVAFGVLNVLGAKETARLQVWLVAVLVAVMVFFIVHGIWGVVGDEVAIERFRPFAPFGFDGFVSTIGLVFISYAGLTKVSSAAEEIRDLDRNLPLGMILALVTVGTIYTAGVAILVGFTPAEELRDDLTPVATAGTEVFAWMPPAVALGLVVLAAVTAFASTGNAGILTASRYPLAMARDRLLWSGFDRLGRFGTPTLSVVTTCALMIAAIVFLDVERLASLGSAFLLLLFALINLSVILMRESRLESYAPGYRSPLYPWMQILGFVATFGLIFTLGVFYVGFVVGIILVSALWFRYYVRPRVARRGAIYGLFRRLGEVHDAGVDEELWGILQERGPSEIDSFDELVARAHVITIDNRAELSAVEEDVRRILSGVAPDNGLAERIRTGTQNGILPERAPAAVFDVRLPDLEHSELVLIRAPQGVRIRNAGRFPGAGSDTEQPEQRGLVTALLFLVTPEAAATQRLRVMAQLVSTVEASGFVRAWRRAESDQALLETLMRRERFASLVVGDTGPTARMVDRRLRELSFPGDTLVAMVWRGEHTIVPDGDTLLREGDRLTIIGSPEHVQSLLDPDGESPQPTN</sequence>
<feature type="transmembrane region" description="Helical" evidence="5">
    <location>
        <begin position="352"/>
        <end position="374"/>
    </location>
</feature>